<dbReference type="SUPFAM" id="SSF50118">
    <property type="entry name" value="Cell growth inhibitor/plasmid maintenance toxic component"/>
    <property type="match status" value="1"/>
</dbReference>
<comment type="caution">
    <text evidence="1">The sequence shown here is derived from an EMBL/GenBank/DDBJ whole genome shotgun (WGS) entry which is preliminary data.</text>
</comment>
<dbReference type="RefSeq" id="WP_147717692.1">
    <property type="nucleotide sequence ID" value="NZ_SAYE01000007.1"/>
</dbReference>
<dbReference type="Proteomes" id="UP000322307">
    <property type="component" value="Unassembled WGS sequence"/>
</dbReference>
<sequence length="202" mass="23793">MVGYIIEAQNKYSLGHEQGGKRPYLVVYESNDYILGFAFTTKAKILYSSHQNIKVNGRSDIMTIDQLQIINKNDFTLPPSNPLPYYEYREIIEIFLNQIIVDNTYDRNKINCPNFCDIIYFIHNIPKIRNINEWLVLSSNYFNAHSGKCFIIPNDSLDFNYLHSIDWKARQVLIHKKLLYTNNDILNYQETIRKLMIGTKLK</sequence>
<evidence type="ECO:0000313" key="1">
    <source>
        <dbReference type="EMBL" id="TXJ51877.1"/>
    </source>
</evidence>
<dbReference type="AlphaFoldDB" id="A0A5C8FQF7"/>
<evidence type="ECO:0000313" key="2">
    <source>
        <dbReference type="Proteomes" id="UP000322307"/>
    </source>
</evidence>
<accession>A0A5C8FQF7</accession>
<gene>
    <name evidence="1" type="ORF">EPJ84_03790</name>
</gene>
<reference evidence="1 2" key="1">
    <citation type="journal article" date="1992" name="Lakartidningen">
        <title>[Penicillin V and not amoxicillin is the first choice preparation in acute otitis].</title>
        <authorList>
            <person name="Kamme C."/>
            <person name="Lundgren K."/>
            <person name="Prellner K."/>
        </authorList>
    </citation>
    <scope>NUCLEOTIDE SEQUENCE [LARGE SCALE GENOMIC DNA]</scope>
    <source>
        <strain evidence="1 2">PC3939II</strain>
    </source>
</reference>
<dbReference type="EMBL" id="SAYE01000007">
    <property type="protein sequence ID" value="TXJ51877.1"/>
    <property type="molecule type" value="Genomic_DNA"/>
</dbReference>
<proteinExistence type="predicted"/>
<organism evidence="1 2">
    <name type="scientific">Brachyspira aalborgi</name>
    <dbReference type="NCBI Taxonomy" id="29522"/>
    <lineage>
        <taxon>Bacteria</taxon>
        <taxon>Pseudomonadati</taxon>
        <taxon>Spirochaetota</taxon>
        <taxon>Spirochaetia</taxon>
        <taxon>Brachyspirales</taxon>
        <taxon>Brachyspiraceae</taxon>
        <taxon>Brachyspira</taxon>
    </lineage>
</organism>
<name>A0A5C8FQF7_9SPIR</name>
<protein>
    <submittedName>
        <fullName evidence="1">Uncharacterized protein</fullName>
    </submittedName>
</protein>